<dbReference type="InterPro" id="IPR003173">
    <property type="entry name" value="PC4_C"/>
</dbReference>
<dbReference type="GO" id="GO:0005634">
    <property type="term" value="C:nucleus"/>
    <property type="evidence" value="ECO:0007669"/>
    <property type="project" value="UniProtKB-SubCell"/>
</dbReference>
<protein>
    <submittedName>
        <fullName evidence="9">PC4-domain-containing protein</fullName>
    </submittedName>
</protein>
<dbReference type="InterPro" id="IPR009044">
    <property type="entry name" value="ssDNA-bd_transcriptional_reg"/>
</dbReference>
<feature type="compositionally biased region" description="Basic and acidic residues" evidence="7">
    <location>
        <begin position="11"/>
        <end position="20"/>
    </location>
</feature>
<dbReference type="PANTHER" id="PTHR13215">
    <property type="entry name" value="RNA POLYMERASE II TRANSCRIPTIONAL COACTIVATOR"/>
    <property type="match status" value="1"/>
</dbReference>
<evidence type="ECO:0000313" key="9">
    <source>
        <dbReference type="EMBL" id="KAF2859764.1"/>
    </source>
</evidence>
<gene>
    <name evidence="9" type="ORF">K470DRAFT_271335</name>
</gene>
<dbReference type="OrthoDB" id="2505440at2759"/>
<name>A0A6A7BX20_9PEZI</name>
<accession>A0A6A7BX20</accession>
<evidence type="ECO:0000256" key="7">
    <source>
        <dbReference type="SAM" id="MobiDB-lite"/>
    </source>
</evidence>
<dbReference type="EMBL" id="MU005989">
    <property type="protein sequence ID" value="KAF2859764.1"/>
    <property type="molecule type" value="Genomic_DNA"/>
</dbReference>
<evidence type="ECO:0000259" key="8">
    <source>
        <dbReference type="Pfam" id="PF02229"/>
    </source>
</evidence>
<proteinExistence type="inferred from homology"/>
<evidence type="ECO:0000256" key="3">
    <source>
        <dbReference type="ARBA" id="ARBA00023015"/>
    </source>
</evidence>
<evidence type="ECO:0000256" key="2">
    <source>
        <dbReference type="ARBA" id="ARBA00009001"/>
    </source>
</evidence>
<comment type="similarity">
    <text evidence="2">Belongs to the transcriptional coactivator PC4 family.</text>
</comment>
<dbReference type="InterPro" id="IPR045125">
    <property type="entry name" value="Sub1/Tcp4-like"/>
</dbReference>
<keyword evidence="6" id="KW-0539">Nucleus</keyword>
<dbReference type="SUPFAM" id="SSF54447">
    <property type="entry name" value="ssDNA-binding transcriptional regulator domain"/>
    <property type="match status" value="1"/>
</dbReference>
<comment type="subcellular location">
    <subcellularLocation>
        <location evidence="1">Nucleus</location>
    </subcellularLocation>
</comment>
<dbReference type="Pfam" id="PF02229">
    <property type="entry name" value="PC4"/>
    <property type="match status" value="1"/>
</dbReference>
<dbReference type="AlphaFoldDB" id="A0A6A7BX20"/>
<keyword evidence="4" id="KW-0238">DNA-binding</keyword>
<keyword evidence="10" id="KW-1185">Reference proteome</keyword>
<keyword evidence="3" id="KW-0805">Transcription regulation</keyword>
<feature type="domain" description="Transcriptional coactivator p15 (PC4) C-terminal" evidence="8">
    <location>
        <begin position="38"/>
        <end position="87"/>
    </location>
</feature>
<dbReference type="Gene3D" id="2.30.31.10">
    <property type="entry name" value="Transcriptional Coactivator Pc4, Chain A"/>
    <property type="match status" value="1"/>
</dbReference>
<dbReference type="GO" id="GO:0003713">
    <property type="term" value="F:transcription coactivator activity"/>
    <property type="evidence" value="ECO:0007669"/>
    <property type="project" value="InterPro"/>
</dbReference>
<evidence type="ECO:0000256" key="4">
    <source>
        <dbReference type="ARBA" id="ARBA00023125"/>
    </source>
</evidence>
<feature type="region of interest" description="Disordered" evidence="7">
    <location>
        <begin position="102"/>
        <end position="139"/>
    </location>
</feature>
<dbReference type="GO" id="GO:0003677">
    <property type="term" value="F:DNA binding"/>
    <property type="evidence" value="ECO:0007669"/>
    <property type="project" value="UniProtKB-KW"/>
</dbReference>
<sequence>MPPKRKQPSSRGEEQGESSKKVKVGGNIQKDEEGNEYFELNDKRRVHLSSFKGSNLVGIREFYEKDGKMFPGKKGISLTIDQLNAFVTLLPKLEKVLKEKGETVARPQYDGPADAAQEPTNGHSKPVEKANHEETSDDE</sequence>
<organism evidence="9 10">
    <name type="scientific">Piedraia hortae CBS 480.64</name>
    <dbReference type="NCBI Taxonomy" id="1314780"/>
    <lineage>
        <taxon>Eukaryota</taxon>
        <taxon>Fungi</taxon>
        <taxon>Dikarya</taxon>
        <taxon>Ascomycota</taxon>
        <taxon>Pezizomycotina</taxon>
        <taxon>Dothideomycetes</taxon>
        <taxon>Dothideomycetidae</taxon>
        <taxon>Capnodiales</taxon>
        <taxon>Piedraiaceae</taxon>
        <taxon>Piedraia</taxon>
    </lineage>
</organism>
<feature type="region of interest" description="Disordered" evidence="7">
    <location>
        <begin position="1"/>
        <end position="36"/>
    </location>
</feature>
<evidence type="ECO:0000256" key="5">
    <source>
        <dbReference type="ARBA" id="ARBA00023163"/>
    </source>
</evidence>
<reference evidence="9" key="1">
    <citation type="journal article" date="2020" name="Stud. Mycol.">
        <title>101 Dothideomycetes genomes: a test case for predicting lifestyles and emergence of pathogens.</title>
        <authorList>
            <person name="Haridas S."/>
            <person name="Albert R."/>
            <person name="Binder M."/>
            <person name="Bloem J."/>
            <person name="Labutti K."/>
            <person name="Salamov A."/>
            <person name="Andreopoulos B."/>
            <person name="Baker S."/>
            <person name="Barry K."/>
            <person name="Bills G."/>
            <person name="Bluhm B."/>
            <person name="Cannon C."/>
            <person name="Castanera R."/>
            <person name="Culley D."/>
            <person name="Daum C."/>
            <person name="Ezra D."/>
            <person name="Gonzalez J."/>
            <person name="Henrissat B."/>
            <person name="Kuo A."/>
            <person name="Liang C."/>
            <person name="Lipzen A."/>
            <person name="Lutzoni F."/>
            <person name="Magnuson J."/>
            <person name="Mondo S."/>
            <person name="Nolan M."/>
            <person name="Ohm R."/>
            <person name="Pangilinan J."/>
            <person name="Park H.-J."/>
            <person name="Ramirez L."/>
            <person name="Alfaro M."/>
            <person name="Sun H."/>
            <person name="Tritt A."/>
            <person name="Yoshinaga Y."/>
            <person name="Zwiers L.-H."/>
            <person name="Turgeon B."/>
            <person name="Goodwin S."/>
            <person name="Spatafora J."/>
            <person name="Crous P."/>
            <person name="Grigoriev I."/>
        </authorList>
    </citation>
    <scope>NUCLEOTIDE SEQUENCE</scope>
    <source>
        <strain evidence="9">CBS 480.64</strain>
    </source>
</reference>
<feature type="compositionally biased region" description="Basic and acidic residues" evidence="7">
    <location>
        <begin position="125"/>
        <end position="139"/>
    </location>
</feature>
<evidence type="ECO:0000313" key="10">
    <source>
        <dbReference type="Proteomes" id="UP000799421"/>
    </source>
</evidence>
<keyword evidence="5" id="KW-0804">Transcription</keyword>
<evidence type="ECO:0000256" key="6">
    <source>
        <dbReference type="ARBA" id="ARBA00023242"/>
    </source>
</evidence>
<dbReference type="Proteomes" id="UP000799421">
    <property type="component" value="Unassembled WGS sequence"/>
</dbReference>
<evidence type="ECO:0000256" key="1">
    <source>
        <dbReference type="ARBA" id="ARBA00004123"/>
    </source>
</evidence>
<dbReference type="GO" id="GO:0060261">
    <property type="term" value="P:positive regulation of transcription initiation by RNA polymerase II"/>
    <property type="evidence" value="ECO:0007669"/>
    <property type="project" value="InterPro"/>
</dbReference>